<accession>A0A1S3S2Q0</accession>
<dbReference type="PaxDb" id="8030-ENSSSAP00000032002"/>
<dbReference type="SMART" id="SM00454">
    <property type="entry name" value="SAM"/>
    <property type="match status" value="1"/>
</dbReference>
<dbReference type="Pfam" id="PF07647">
    <property type="entry name" value="SAM_2"/>
    <property type="match status" value="1"/>
</dbReference>
<feature type="compositionally biased region" description="Polar residues" evidence="1">
    <location>
        <begin position="122"/>
        <end position="133"/>
    </location>
</feature>
<feature type="domain" description="SAM" evidence="2">
    <location>
        <begin position="13"/>
        <end position="59"/>
    </location>
</feature>
<keyword evidence="3" id="KW-1185">Reference proteome</keyword>
<dbReference type="InterPro" id="IPR038461">
    <property type="entry name" value="Schlafen_AlbA_2_dom_sf"/>
</dbReference>
<reference evidence="4" key="1">
    <citation type="submission" date="2025-08" db="UniProtKB">
        <authorList>
            <consortium name="RefSeq"/>
        </authorList>
    </citation>
    <scope>IDENTIFICATION</scope>
</reference>
<dbReference type="PANTHER" id="PTHR16155">
    <property type="entry name" value="DED DOMAIN-CONTAINING PROTEIN"/>
    <property type="match status" value="1"/>
</dbReference>
<dbReference type="KEGG" id="sasa:106606682"/>
<dbReference type="InterPro" id="IPR011990">
    <property type="entry name" value="TPR-like_helical_dom_sf"/>
</dbReference>
<protein>
    <submittedName>
        <fullName evidence="4">Sterile alpha motif domain-containing protein 9-like</fullName>
    </submittedName>
</protein>
<evidence type="ECO:0000313" key="3">
    <source>
        <dbReference type="Proteomes" id="UP001652741"/>
    </source>
</evidence>
<evidence type="ECO:0000259" key="2">
    <source>
        <dbReference type="PROSITE" id="PS50105"/>
    </source>
</evidence>
<sequence length="1542" mass="178362">MAEEPDELPVEKWTDSNVSSWLRTTGVKEQYIKKLYEEEVDGSILLVLTEDYLRKEIGMKSGPALLIIRKRNELVDTKQRTQGKEKPQSSNNSEKGSKKKQGSAPQIPETDQGLSEEEKQTHQGQSVEDNVLTTKRDCKPRPFGKEGIDFTYAKHSVLQPESGVFDLISPCHEYKSFDNAAKLDRARLQAKFAKEVLKFGSGCMNIRSNGTIHFGVMDSRDDTGYVHGEIIGVPVFEKDIYVDALDHIERSFSHSDSEHVRQCIRPPQFIEVMDIEKRYVVEVDIVPSISIVKNRVYAVRLPNFKESSNKIEHEKETIYRRVGSKTEPVSDQNDFYQRIRDRDAQREEAEHCRYVNTPDVCQDLGRKLTMLVTSGKKLIEKEKWYILVTNQFQPDDLSSIAFLLNMNIFCVFDFDPDSKVSGFCSKYIQHHAANMHFMQNYKIPDGMSIGDFVSHLHLFEQTSWIFCNGRNDYQGNESPSDEMTWIKTKMTLLRDSVSLICKQILPKGTFTVVFLLTSPVEKPLLHTFNLFFTDMEGHDDIICISESEDNYQKWQHFAELSCGTETVNRSSVVGMKMSHVNATLQRIQHVTTRATKHLSTHVKGQCPFETRDEERMYSLEILSVYHCDETSDDFIEAEKENIERQFYHGGRVSWMNFWLAEKKFVGDVIQRDAYWDVSKLLSDTQKWSIDQLAVNSINIYHHPGSGGSTVARQVLWNNRKDLRCAVVKPSYSATIVSEHAVQLREYEEKDSQKCLPVLLLVEDCDKEHLDDLKHELEVASYTKKIVQGTLCFILLSCRRSHNPEKMCKDFPLQNVAVTHKLSKEEKRQFAGKRQKLEEQYQPEFILTFVLMSEEFEHKKIVKYVEQFVKHLLQGIDHGSVVTRLIRYVALLNTYVQNSFISQSHCETLLALTIHMDRFRQHTFETSLSEPAKLVFIHLRDDRTYIESIRIIHPFVAKEILQQLLGDHQQGQGTQGRLAMALLHEDVLFEHRFGKEDYLRFLRDLFMKRCRISKGDESDSFFSPLIEHVSKNEGPDKAIELLREAYKRFNKDPFFAQQLARLNYRHNKFEEAEQWAEIAGKKMPNNSYILNTKGQVYRSWFNAKCKAIENLPKTVENTADAVETALKAMECFQDCEQAAIADHNSMNNSGFFAAVEVGFSLLKLISSLRVFSNKAHGHSESLKYLLTDYVPEEVKEPWEHFHSKLKNLQTTLHESLDWISEDLSYFQADIGADEEETIESSEMKIFNPMKWLVRQSSEYGKYFSDFSLGTAQKTSESNLVQTPFTKRMIIYRLGGGNITTILSLLTDQKDKDQVKVLEDIIFLYPTNPLRVRMDQMDLVNYIASHIALSCLSTLSPKLATLKDLQKLSQQFPKEKQKCLSSALFLLTLLFWPEDHDTDQDKESKYDIVQSAVEFLKRSYWTKMKDIPQRKRRIYTHFFLGNGTGWEKIVHKSKVETTTKLLSVSVKRMKWFRGEMWTTPVITKLFKRVSGWTEDGTVYLVGPKKKFTIHPLYAASVPYGNENVTFYLGFTFRGPVAYNITVKK</sequence>
<evidence type="ECO:0000313" key="4">
    <source>
        <dbReference type="RefSeq" id="XP_014058499.2"/>
    </source>
</evidence>
<dbReference type="Bgee" id="ENSSSAG00000040524">
    <property type="expression patterns" value="Expressed in midgut and 25 other cell types or tissues"/>
</dbReference>
<dbReference type="Gene3D" id="1.25.40.10">
    <property type="entry name" value="Tetratricopeptide repeat domain"/>
    <property type="match status" value="1"/>
</dbReference>
<dbReference type="Proteomes" id="UP001652741">
    <property type="component" value="Chromosome ssa06"/>
</dbReference>
<dbReference type="InterPro" id="IPR001660">
    <property type="entry name" value="SAM"/>
</dbReference>
<proteinExistence type="predicted"/>
<dbReference type="GO" id="GO:0005737">
    <property type="term" value="C:cytoplasm"/>
    <property type="evidence" value="ECO:0007669"/>
    <property type="project" value="TreeGrafter"/>
</dbReference>
<name>A0A1S3S2Q0_SALSA</name>
<dbReference type="SUPFAM" id="SSF48452">
    <property type="entry name" value="TPR-like"/>
    <property type="match status" value="1"/>
</dbReference>
<dbReference type="GeneID" id="106606682"/>
<dbReference type="PROSITE" id="PS50105">
    <property type="entry name" value="SAM_DOMAIN"/>
    <property type="match status" value="1"/>
</dbReference>
<dbReference type="RefSeq" id="XP_014058499.2">
    <property type="nucleotide sequence ID" value="XM_014203024.2"/>
</dbReference>
<dbReference type="PANTHER" id="PTHR16155:SF3">
    <property type="entry name" value="STERILE ALPHA MOTIF DOMAIN-CONTAINING PROTEIN 9-LIKE"/>
    <property type="match status" value="1"/>
</dbReference>
<evidence type="ECO:0000256" key="1">
    <source>
        <dbReference type="SAM" id="MobiDB-lite"/>
    </source>
</evidence>
<dbReference type="STRING" id="8030.ENSSSAP00000032002"/>
<dbReference type="SUPFAM" id="SSF47769">
    <property type="entry name" value="SAM/Pointed domain"/>
    <property type="match status" value="1"/>
</dbReference>
<gene>
    <name evidence="4" type="primary">LOC106606682</name>
</gene>
<feature type="compositionally biased region" description="Basic and acidic residues" evidence="1">
    <location>
        <begin position="77"/>
        <end position="87"/>
    </location>
</feature>
<feature type="region of interest" description="Disordered" evidence="1">
    <location>
        <begin position="77"/>
        <end position="140"/>
    </location>
</feature>
<dbReference type="InterPro" id="IPR013761">
    <property type="entry name" value="SAM/pointed_sf"/>
</dbReference>
<dbReference type="AlphaFoldDB" id="A0A1S3S2Q0"/>
<dbReference type="Gene3D" id="1.10.150.50">
    <property type="entry name" value="Transcription Factor, Ets-1"/>
    <property type="match status" value="1"/>
</dbReference>
<organism evidence="3 4">
    <name type="scientific">Salmo salar</name>
    <name type="common">Atlantic salmon</name>
    <dbReference type="NCBI Taxonomy" id="8030"/>
    <lineage>
        <taxon>Eukaryota</taxon>
        <taxon>Metazoa</taxon>
        <taxon>Chordata</taxon>
        <taxon>Craniata</taxon>
        <taxon>Vertebrata</taxon>
        <taxon>Euteleostomi</taxon>
        <taxon>Actinopterygii</taxon>
        <taxon>Neopterygii</taxon>
        <taxon>Teleostei</taxon>
        <taxon>Protacanthopterygii</taxon>
        <taxon>Salmoniformes</taxon>
        <taxon>Salmonidae</taxon>
        <taxon>Salmoninae</taxon>
        <taxon>Salmo</taxon>
    </lineage>
</organism>
<dbReference type="Gene3D" id="3.30.950.30">
    <property type="entry name" value="Schlafen, AAA domain"/>
    <property type="match status" value="1"/>
</dbReference>